<accession>A0A3P8CFF0</accession>
<evidence type="ECO:0000313" key="1">
    <source>
        <dbReference type="EMBL" id="VDP37412.1"/>
    </source>
</evidence>
<organism evidence="1">
    <name type="scientific">Heligmosomoides polygyrus</name>
    <name type="common">Parasitic roundworm</name>
    <dbReference type="NCBI Taxonomy" id="6339"/>
    <lineage>
        <taxon>Eukaryota</taxon>
        <taxon>Metazoa</taxon>
        <taxon>Ecdysozoa</taxon>
        <taxon>Nematoda</taxon>
        <taxon>Chromadorea</taxon>
        <taxon>Rhabditida</taxon>
        <taxon>Rhabditina</taxon>
        <taxon>Rhabditomorpha</taxon>
        <taxon>Strongyloidea</taxon>
        <taxon>Heligmosomidae</taxon>
        <taxon>Heligmosomoides</taxon>
    </lineage>
</organism>
<reference evidence="1" key="1">
    <citation type="submission" date="2018-11" db="EMBL/GenBank/DDBJ databases">
        <authorList>
            <consortium name="Pathogen Informatics"/>
        </authorList>
    </citation>
    <scope>NUCLEOTIDE SEQUENCE [LARGE SCALE GENOMIC DNA]</scope>
</reference>
<gene>
    <name evidence="1" type="ORF">HPBE_LOCUS23228</name>
</gene>
<proteinExistence type="predicted"/>
<dbReference type="OrthoDB" id="10350272at2759"/>
<protein>
    <submittedName>
        <fullName evidence="1">Uncharacterized protein</fullName>
    </submittedName>
</protein>
<dbReference type="AlphaFoldDB" id="A0A3P8CFF0"/>
<name>A0A3P8CFF0_HELPZ</name>
<dbReference type="EMBL" id="UZAH01034826">
    <property type="protein sequence ID" value="VDP37412.1"/>
    <property type="molecule type" value="Genomic_DNA"/>
</dbReference>
<sequence>MKLIDGEMVDVANVAHFMEQMLTKTREFLSCNARVEGCASIELFTSQVKKIFEEHSSRVK</sequence>